<feature type="binding site" evidence="4">
    <location>
        <position position="118"/>
    </location>
    <ligand>
        <name>Mn(2+)</name>
        <dbReference type="ChEBI" id="CHEBI:29035"/>
        <label>1</label>
    </ligand>
</feature>
<dbReference type="GO" id="GO:0008783">
    <property type="term" value="F:agmatinase activity"/>
    <property type="evidence" value="ECO:0007669"/>
    <property type="project" value="TreeGrafter"/>
</dbReference>
<name>A0A1F4TWQ7_UNCSA</name>
<dbReference type="GO" id="GO:0046872">
    <property type="term" value="F:metal ion binding"/>
    <property type="evidence" value="ECO:0007669"/>
    <property type="project" value="UniProtKB-KW"/>
</dbReference>
<feature type="binding site" evidence="4">
    <location>
        <position position="120"/>
    </location>
    <ligand>
        <name>Mn(2+)</name>
        <dbReference type="ChEBI" id="CHEBI:29035"/>
        <label>1</label>
    </ligand>
</feature>
<evidence type="ECO:0000256" key="1">
    <source>
        <dbReference type="ARBA" id="ARBA00009227"/>
    </source>
</evidence>
<comment type="cofactor">
    <cofactor evidence="4">
        <name>Mn(2+)</name>
        <dbReference type="ChEBI" id="CHEBI:29035"/>
    </cofactor>
    <text evidence="4">Binds 2 manganese ions per subunit.</text>
</comment>
<sequence length="264" mass="29364">MPNQAHNYTKARYVVIPCPHEQTTSYGKGTKHGPAAILRASQEIEWYDLELGYETFVRKPVFTDKAQTINNLEARVASHLSQQKIPVVLGGEHSITPSVVRAIKAKYPELSVLQLDAHADLRDTYEGRQDSHACVMRRVLEICPAVQAGIRSMSKAEFDWAKESRQLEKINFFPDADKINQQLSEAVYITIDVDILDPAVMPATGTPEPGGLTWFGLLELLQAVCAQKKVVGFDLVEFSPRPHDQAADFTAAKLIYKLMGLMAA</sequence>
<dbReference type="PROSITE" id="PS51409">
    <property type="entry name" value="ARGINASE_2"/>
    <property type="match status" value="1"/>
</dbReference>
<dbReference type="PROSITE" id="PS01053">
    <property type="entry name" value="ARGINASE_1"/>
    <property type="match status" value="1"/>
</dbReference>
<evidence type="ECO:0000256" key="5">
    <source>
        <dbReference type="RuleBase" id="RU003684"/>
    </source>
</evidence>
<feature type="binding site" evidence="4">
    <location>
        <position position="194"/>
    </location>
    <ligand>
        <name>Mn(2+)</name>
        <dbReference type="ChEBI" id="CHEBI:29035"/>
        <label>1</label>
    </ligand>
</feature>
<evidence type="ECO:0000313" key="7">
    <source>
        <dbReference type="Proteomes" id="UP000178951"/>
    </source>
</evidence>
<keyword evidence="3 5" id="KW-0378">Hydrolase</keyword>
<accession>A0A1F4TWQ7</accession>
<dbReference type="InterPro" id="IPR020855">
    <property type="entry name" value="Ureohydrolase_Mn_BS"/>
</dbReference>
<evidence type="ECO:0000256" key="4">
    <source>
        <dbReference type="PIRSR" id="PIRSR036979-1"/>
    </source>
</evidence>
<evidence type="ECO:0000256" key="3">
    <source>
        <dbReference type="ARBA" id="ARBA00022801"/>
    </source>
</evidence>
<evidence type="ECO:0000256" key="2">
    <source>
        <dbReference type="ARBA" id="ARBA00022723"/>
    </source>
</evidence>
<dbReference type="Pfam" id="PF00491">
    <property type="entry name" value="Arginase"/>
    <property type="match status" value="1"/>
</dbReference>
<dbReference type="EMBL" id="MEUF01000001">
    <property type="protein sequence ID" value="OGC37010.1"/>
    <property type="molecule type" value="Genomic_DNA"/>
</dbReference>
<dbReference type="InterPro" id="IPR006035">
    <property type="entry name" value="Ureohydrolase"/>
</dbReference>
<dbReference type="STRING" id="1802583.A2311_05825"/>
<dbReference type="PIRSF" id="PIRSF036979">
    <property type="entry name" value="Arginase"/>
    <property type="match status" value="1"/>
</dbReference>
<reference evidence="6 7" key="1">
    <citation type="journal article" date="2016" name="Nat. Commun.">
        <title>Thousands of microbial genomes shed light on interconnected biogeochemical processes in an aquifer system.</title>
        <authorList>
            <person name="Anantharaman K."/>
            <person name="Brown C.T."/>
            <person name="Hug L.A."/>
            <person name="Sharon I."/>
            <person name="Castelle C.J."/>
            <person name="Probst A.J."/>
            <person name="Thomas B.C."/>
            <person name="Singh A."/>
            <person name="Wilkins M.J."/>
            <person name="Karaoz U."/>
            <person name="Brodie E.L."/>
            <person name="Williams K.H."/>
            <person name="Hubbard S.S."/>
            <person name="Banfield J.F."/>
        </authorList>
    </citation>
    <scope>NUCLEOTIDE SEQUENCE [LARGE SCALE GENOMIC DNA]</scope>
</reference>
<dbReference type="InterPro" id="IPR005925">
    <property type="entry name" value="Agmatinase-rel"/>
</dbReference>
<dbReference type="SUPFAM" id="SSF52768">
    <property type="entry name" value="Arginase/deacetylase"/>
    <property type="match status" value="1"/>
</dbReference>
<organism evidence="6 7">
    <name type="scientific">candidate division WOR-1 bacterium RIFOXYB2_FULL_48_7</name>
    <dbReference type="NCBI Taxonomy" id="1802583"/>
    <lineage>
        <taxon>Bacteria</taxon>
        <taxon>Bacillati</taxon>
        <taxon>Saganbacteria</taxon>
    </lineage>
</organism>
<evidence type="ECO:0000313" key="6">
    <source>
        <dbReference type="EMBL" id="OGC37010.1"/>
    </source>
</evidence>
<dbReference type="Proteomes" id="UP000178951">
    <property type="component" value="Unassembled WGS sequence"/>
</dbReference>
<keyword evidence="4" id="KW-0464">Manganese</keyword>
<comment type="similarity">
    <text evidence="1">Belongs to the arginase family. Agmatinase subfamily.</text>
</comment>
<feature type="binding site" evidence="4">
    <location>
        <position position="93"/>
    </location>
    <ligand>
        <name>Mn(2+)</name>
        <dbReference type="ChEBI" id="CHEBI:29035"/>
        <label>1</label>
    </ligand>
</feature>
<keyword evidence="2 4" id="KW-0479">Metal-binding</keyword>
<protein>
    <submittedName>
        <fullName evidence="6">Agmatinase</fullName>
    </submittedName>
</protein>
<gene>
    <name evidence="6" type="ORF">A2311_05825</name>
</gene>
<dbReference type="AlphaFoldDB" id="A0A1F4TWQ7"/>
<dbReference type="CDD" id="cd11593">
    <property type="entry name" value="Agmatinase-like_2"/>
    <property type="match status" value="1"/>
</dbReference>
<dbReference type="Gene3D" id="3.40.800.10">
    <property type="entry name" value="Ureohydrolase domain"/>
    <property type="match status" value="1"/>
</dbReference>
<dbReference type="PANTHER" id="PTHR11358:SF26">
    <property type="entry name" value="GUANIDINO ACID HYDROLASE, MITOCHONDRIAL"/>
    <property type="match status" value="1"/>
</dbReference>
<comment type="caution">
    <text evidence="6">The sequence shown here is derived from an EMBL/GenBank/DDBJ whole genome shotgun (WGS) entry which is preliminary data.</text>
</comment>
<feature type="binding site" evidence="4">
    <location>
        <position position="116"/>
    </location>
    <ligand>
        <name>Mn(2+)</name>
        <dbReference type="ChEBI" id="CHEBI:29035"/>
        <label>1</label>
    </ligand>
</feature>
<dbReference type="NCBIfam" id="TIGR01230">
    <property type="entry name" value="agmatinase"/>
    <property type="match status" value="1"/>
</dbReference>
<dbReference type="GO" id="GO:0033389">
    <property type="term" value="P:putrescine biosynthetic process from arginine, via agmatine"/>
    <property type="evidence" value="ECO:0007669"/>
    <property type="project" value="TreeGrafter"/>
</dbReference>
<feature type="binding site" evidence="4">
    <location>
        <position position="192"/>
    </location>
    <ligand>
        <name>Mn(2+)</name>
        <dbReference type="ChEBI" id="CHEBI:29035"/>
        <label>1</label>
    </ligand>
</feature>
<dbReference type="InterPro" id="IPR023696">
    <property type="entry name" value="Ureohydrolase_dom_sf"/>
</dbReference>
<dbReference type="PANTHER" id="PTHR11358">
    <property type="entry name" value="ARGINASE/AGMATINASE"/>
    <property type="match status" value="1"/>
</dbReference>
<proteinExistence type="inferred from homology"/>